<dbReference type="SUPFAM" id="SSF57889">
    <property type="entry name" value="Cysteine-rich domain"/>
    <property type="match status" value="5"/>
</dbReference>
<keyword evidence="8" id="KW-1185">Reference proteome</keyword>
<dbReference type="GO" id="GO:0008270">
    <property type="term" value="F:zinc ion binding"/>
    <property type="evidence" value="ECO:0007669"/>
    <property type="project" value="UniProtKB-KW"/>
</dbReference>
<dbReference type="Proteomes" id="UP000077755">
    <property type="component" value="Chromosome 2"/>
</dbReference>
<feature type="domain" description="Zinc finger PHD-type" evidence="6">
    <location>
        <begin position="202"/>
        <end position="273"/>
    </location>
</feature>
<evidence type="ECO:0000256" key="3">
    <source>
        <dbReference type="ARBA" id="ARBA00022771"/>
    </source>
</evidence>
<evidence type="ECO:0000313" key="7">
    <source>
        <dbReference type="EMBL" id="WOG90426.1"/>
    </source>
</evidence>
<organism evidence="7 8">
    <name type="scientific">Daucus carota subsp. sativus</name>
    <name type="common">Carrot</name>
    <dbReference type="NCBI Taxonomy" id="79200"/>
    <lineage>
        <taxon>Eukaryota</taxon>
        <taxon>Viridiplantae</taxon>
        <taxon>Streptophyta</taxon>
        <taxon>Embryophyta</taxon>
        <taxon>Tracheophyta</taxon>
        <taxon>Spermatophyta</taxon>
        <taxon>Magnoliopsida</taxon>
        <taxon>eudicotyledons</taxon>
        <taxon>Gunneridae</taxon>
        <taxon>Pentapetalae</taxon>
        <taxon>asterids</taxon>
        <taxon>campanulids</taxon>
        <taxon>Apiales</taxon>
        <taxon>Apiaceae</taxon>
        <taxon>Apioideae</taxon>
        <taxon>Scandiceae</taxon>
        <taxon>Daucinae</taxon>
        <taxon>Daucus</taxon>
        <taxon>Daucus sect. Daucus</taxon>
    </lineage>
</organism>
<dbReference type="SMART" id="SM00184">
    <property type="entry name" value="RING"/>
    <property type="match status" value="2"/>
</dbReference>
<keyword evidence="1" id="KW-0479">Metal-binding</keyword>
<gene>
    <name evidence="7" type="ORF">DCAR_0209670</name>
</gene>
<keyword evidence="4" id="KW-0862">Zinc</keyword>
<evidence type="ECO:0008006" key="9">
    <source>
        <dbReference type="Google" id="ProtNLM"/>
    </source>
</evidence>
<dbReference type="SMART" id="SM00249">
    <property type="entry name" value="PHD"/>
    <property type="match status" value="2"/>
</dbReference>
<dbReference type="InterPro" id="IPR001841">
    <property type="entry name" value="Znf_RING"/>
</dbReference>
<dbReference type="InterPro" id="IPR001965">
    <property type="entry name" value="Znf_PHD"/>
</dbReference>
<accession>A0AAF0WJD7</accession>
<dbReference type="AlphaFoldDB" id="A0AAF0WJD7"/>
<keyword evidence="3" id="KW-0863">Zinc-finger</keyword>
<evidence type="ECO:0000259" key="5">
    <source>
        <dbReference type="SMART" id="SM00184"/>
    </source>
</evidence>
<dbReference type="PANTHER" id="PTHR32410:SF216">
    <property type="entry name" value="PHORBOL-ESTER_DAG-TYPE DOMAIN-CONTAINING PROTEIN"/>
    <property type="match status" value="1"/>
</dbReference>
<feature type="domain" description="RING-type" evidence="5">
    <location>
        <begin position="507"/>
        <end position="578"/>
    </location>
</feature>
<dbReference type="PANTHER" id="PTHR32410">
    <property type="entry name" value="CYSTEINE/HISTIDINE-RICH C1 DOMAIN FAMILY PROTEIN"/>
    <property type="match status" value="1"/>
</dbReference>
<reference evidence="7" key="1">
    <citation type="journal article" date="2016" name="Nat. Genet.">
        <title>A high-quality carrot genome assembly provides new insights into carotenoid accumulation and asterid genome evolution.</title>
        <authorList>
            <person name="Iorizzo M."/>
            <person name="Ellison S."/>
            <person name="Senalik D."/>
            <person name="Zeng P."/>
            <person name="Satapoomin P."/>
            <person name="Huang J."/>
            <person name="Bowman M."/>
            <person name="Iovene M."/>
            <person name="Sanseverino W."/>
            <person name="Cavagnaro P."/>
            <person name="Yildiz M."/>
            <person name="Macko-Podgorni A."/>
            <person name="Moranska E."/>
            <person name="Grzebelus E."/>
            <person name="Grzebelus D."/>
            <person name="Ashrafi H."/>
            <person name="Zheng Z."/>
            <person name="Cheng S."/>
            <person name="Spooner D."/>
            <person name="Van Deynze A."/>
            <person name="Simon P."/>
        </authorList>
    </citation>
    <scope>NUCLEOTIDE SEQUENCE</scope>
    <source>
        <tissue evidence="7">Leaf</tissue>
    </source>
</reference>
<dbReference type="InterPro" id="IPR004146">
    <property type="entry name" value="DC1"/>
</dbReference>
<evidence type="ECO:0000313" key="8">
    <source>
        <dbReference type="Proteomes" id="UP000077755"/>
    </source>
</evidence>
<name>A0AAF0WJD7_DAUCS</name>
<reference evidence="7" key="2">
    <citation type="submission" date="2022-03" db="EMBL/GenBank/DDBJ databases">
        <title>Draft title - Genomic analysis of global carrot germplasm unveils the trajectory of domestication and the origin of high carotenoid orange carrot.</title>
        <authorList>
            <person name="Iorizzo M."/>
            <person name="Ellison S."/>
            <person name="Senalik D."/>
            <person name="Macko-Podgorni A."/>
            <person name="Grzebelus D."/>
            <person name="Bostan H."/>
            <person name="Rolling W."/>
            <person name="Curaba J."/>
            <person name="Simon P."/>
        </authorList>
    </citation>
    <scope>NUCLEOTIDE SEQUENCE</scope>
    <source>
        <tissue evidence="7">Leaf</tissue>
    </source>
</reference>
<evidence type="ECO:0000256" key="4">
    <source>
        <dbReference type="ARBA" id="ARBA00022833"/>
    </source>
</evidence>
<feature type="domain" description="Zinc finger PHD-type" evidence="6">
    <location>
        <begin position="506"/>
        <end position="579"/>
    </location>
</feature>
<evidence type="ECO:0000256" key="2">
    <source>
        <dbReference type="ARBA" id="ARBA00022737"/>
    </source>
</evidence>
<feature type="domain" description="RING-type" evidence="5">
    <location>
        <begin position="144"/>
        <end position="206"/>
    </location>
</feature>
<dbReference type="InterPro" id="IPR046349">
    <property type="entry name" value="C1-like_sf"/>
</dbReference>
<evidence type="ECO:0000256" key="1">
    <source>
        <dbReference type="ARBA" id="ARBA00022723"/>
    </source>
</evidence>
<sequence length="608" mass="71246">MLSTTLKHFSHPEHVLRLEEDNVFGDNAKCYACNKSVIGFPTYTCTNNFYVDCKSFYLHKNCAQLPTQIVRDEQDPHPLTLLARGRDSVCDICNDRVITLSYACEDCDFDVCVVCAFISEQGVIRHQGHAKHTLTLQRQALFKCDACYEKTEDYSYVCFTCNFWIHKRCAFSPPIIPAPSYHHHPVILIYSIPVMHRKFIRYCPICDKRVLPFCWFYYCHKCTFFVHIKCASSTVNEIEENENFDSRRDFVQFPLPSEESLLDLIISHCGKLRTVIQGEGENSTTIVNDPRVIYEHWSHREHPLEMQQFTENGLHDDDDNDNDDDDKRGLICDGCIQPITSSHVSYYACKQCRFFLHSFCATKLPQHLPVGGCPFHPQHSFKLNKVCRFYDFFLCGVCSYFSNGFYYQCEACHMKIEIRCAFLPTRIRHKSHKRHSLVQRRASDKTCSVSRLLIDGSRLGYACETCNNFHIFIGCVFYPTRMMKHRYDDHPITLRHPPFFYEGVIYCEICEEQVNNQLWLYHCGKCDHSFHYTCLRWYESVKVGRTIKYNTGNQIHTLTLVLKRTTRRKSLPYLCVICGQGYKWHYFFECFGCGYLACVFCIRWLHGE</sequence>
<protein>
    <recommendedName>
        <fullName evidence="9">Phorbol-ester/DAG-type domain-containing protein</fullName>
    </recommendedName>
</protein>
<evidence type="ECO:0000259" key="6">
    <source>
        <dbReference type="SMART" id="SM00249"/>
    </source>
</evidence>
<dbReference type="Pfam" id="PF03107">
    <property type="entry name" value="C1_2"/>
    <property type="match status" value="5"/>
</dbReference>
<keyword evidence="2" id="KW-0677">Repeat</keyword>
<dbReference type="EMBL" id="CP093344">
    <property type="protein sequence ID" value="WOG90426.1"/>
    <property type="molecule type" value="Genomic_DNA"/>
</dbReference>
<dbReference type="InterPro" id="IPR053192">
    <property type="entry name" value="Vacuole_Formation_Reg"/>
</dbReference>
<proteinExistence type="predicted"/>